<keyword evidence="3" id="KW-1185">Reference proteome</keyword>
<name>A0A8J2P3T1_9HEXA</name>
<dbReference type="Proteomes" id="UP000708208">
    <property type="component" value="Unassembled WGS sequence"/>
</dbReference>
<evidence type="ECO:0000313" key="3">
    <source>
        <dbReference type="Proteomes" id="UP000708208"/>
    </source>
</evidence>
<reference evidence="2" key="1">
    <citation type="submission" date="2021-06" db="EMBL/GenBank/DDBJ databases">
        <authorList>
            <person name="Hodson N. C."/>
            <person name="Mongue J. A."/>
            <person name="Jaron S. K."/>
        </authorList>
    </citation>
    <scope>NUCLEOTIDE SEQUENCE</scope>
</reference>
<evidence type="ECO:0000256" key="1">
    <source>
        <dbReference type="SAM" id="MobiDB-lite"/>
    </source>
</evidence>
<dbReference type="AlphaFoldDB" id="A0A8J2P3T1"/>
<sequence>NEESIHPEATSSTHDDLTDRDQVIMDEAHSAENAEEEGVSGEEVLGEFMKNAAG</sequence>
<protein>
    <submittedName>
        <fullName evidence="2">Uncharacterized protein</fullName>
    </submittedName>
</protein>
<accession>A0A8J2P3T1</accession>
<proteinExistence type="predicted"/>
<dbReference type="EMBL" id="CAJVCH010187229">
    <property type="protein sequence ID" value="CAG7729979.1"/>
    <property type="molecule type" value="Genomic_DNA"/>
</dbReference>
<comment type="caution">
    <text evidence="2">The sequence shown here is derived from an EMBL/GenBank/DDBJ whole genome shotgun (WGS) entry which is preliminary data.</text>
</comment>
<feature type="non-terminal residue" evidence="2">
    <location>
        <position position="54"/>
    </location>
</feature>
<feature type="compositionally biased region" description="Basic and acidic residues" evidence="1">
    <location>
        <begin position="13"/>
        <end position="32"/>
    </location>
</feature>
<feature type="region of interest" description="Disordered" evidence="1">
    <location>
        <begin position="1"/>
        <end position="54"/>
    </location>
</feature>
<feature type="non-terminal residue" evidence="2">
    <location>
        <position position="1"/>
    </location>
</feature>
<evidence type="ECO:0000313" key="2">
    <source>
        <dbReference type="EMBL" id="CAG7729979.1"/>
    </source>
</evidence>
<gene>
    <name evidence="2" type="ORF">AFUS01_LOCUS18660</name>
</gene>
<organism evidence="2 3">
    <name type="scientific">Allacma fusca</name>
    <dbReference type="NCBI Taxonomy" id="39272"/>
    <lineage>
        <taxon>Eukaryota</taxon>
        <taxon>Metazoa</taxon>
        <taxon>Ecdysozoa</taxon>
        <taxon>Arthropoda</taxon>
        <taxon>Hexapoda</taxon>
        <taxon>Collembola</taxon>
        <taxon>Symphypleona</taxon>
        <taxon>Sminthuridae</taxon>
        <taxon>Allacma</taxon>
    </lineage>
</organism>